<evidence type="ECO:0000313" key="2">
    <source>
        <dbReference type="EMBL" id="KAF2993250.1"/>
    </source>
</evidence>
<sequence length="133" mass="14537">MWRSPEAQTGRGMSKASDIYSLGLVFIFTFGGGEMLLLHDYKEMIAHGITAEQEILTRHFAYFGLANDRLLKQVGDEEWCQALRSASAIARLEVEANPGIKFECWAEDLGTDAINLISAMANPDPISIIGGGS</sequence>
<name>A0A9P4T476_CURKU</name>
<comment type="caution">
    <text evidence="2">The sequence shown here is derived from an EMBL/GenBank/DDBJ whole genome shotgun (WGS) entry which is preliminary data.</text>
</comment>
<dbReference type="Gene3D" id="1.10.510.10">
    <property type="entry name" value="Transferase(Phosphotransferase) domain 1"/>
    <property type="match status" value="1"/>
</dbReference>
<dbReference type="Proteomes" id="UP000801428">
    <property type="component" value="Unassembled WGS sequence"/>
</dbReference>
<dbReference type="InterPro" id="IPR011009">
    <property type="entry name" value="Kinase-like_dom_sf"/>
</dbReference>
<dbReference type="SUPFAM" id="SSF56112">
    <property type="entry name" value="Protein kinase-like (PK-like)"/>
    <property type="match status" value="1"/>
</dbReference>
<dbReference type="AlphaFoldDB" id="A0A9P4T476"/>
<evidence type="ECO:0000313" key="3">
    <source>
        <dbReference type="Proteomes" id="UP000801428"/>
    </source>
</evidence>
<dbReference type="EMBL" id="SWKU01000056">
    <property type="protein sequence ID" value="KAF2993250.1"/>
    <property type="molecule type" value="Genomic_DNA"/>
</dbReference>
<proteinExistence type="predicted"/>
<keyword evidence="1" id="KW-1133">Transmembrane helix</keyword>
<evidence type="ECO:0000256" key="1">
    <source>
        <dbReference type="SAM" id="Phobius"/>
    </source>
</evidence>
<feature type="transmembrane region" description="Helical" evidence="1">
    <location>
        <begin position="20"/>
        <end position="38"/>
    </location>
</feature>
<keyword evidence="1" id="KW-0472">Membrane</keyword>
<accession>A0A9P4T476</accession>
<reference evidence="2" key="1">
    <citation type="submission" date="2019-04" db="EMBL/GenBank/DDBJ databases">
        <title>Sequencing of skin fungus with MAO and IRED activity.</title>
        <authorList>
            <person name="Marsaioli A.J."/>
            <person name="Bonatto J.M.C."/>
            <person name="Reis Junior O."/>
        </authorList>
    </citation>
    <scope>NUCLEOTIDE SEQUENCE</scope>
    <source>
        <strain evidence="2">30M1</strain>
    </source>
</reference>
<keyword evidence="1" id="KW-0812">Transmembrane</keyword>
<keyword evidence="3" id="KW-1185">Reference proteome</keyword>
<protein>
    <submittedName>
        <fullName evidence="2">Uncharacterized protein</fullName>
    </submittedName>
</protein>
<organism evidence="2 3">
    <name type="scientific">Curvularia kusanoi</name>
    <name type="common">Cochliobolus kusanoi</name>
    <dbReference type="NCBI Taxonomy" id="90978"/>
    <lineage>
        <taxon>Eukaryota</taxon>
        <taxon>Fungi</taxon>
        <taxon>Dikarya</taxon>
        <taxon>Ascomycota</taxon>
        <taxon>Pezizomycotina</taxon>
        <taxon>Dothideomycetes</taxon>
        <taxon>Pleosporomycetidae</taxon>
        <taxon>Pleosporales</taxon>
        <taxon>Pleosporineae</taxon>
        <taxon>Pleosporaceae</taxon>
        <taxon>Curvularia</taxon>
    </lineage>
</organism>
<dbReference type="OrthoDB" id="10252171at2759"/>
<gene>
    <name evidence="2" type="ORF">E8E13_000680</name>
</gene>